<keyword evidence="3" id="KW-1185">Reference proteome</keyword>
<dbReference type="VEuPathDB" id="VectorBase:AQUA014082"/>
<dbReference type="Proteomes" id="UP000076407">
    <property type="component" value="Unassembled WGS sequence"/>
</dbReference>
<accession>A0A182XQD8</accession>
<dbReference type="AlphaFoldDB" id="A0A182XQD8"/>
<organism evidence="2 3">
    <name type="scientific">Anopheles quadriannulatus</name>
    <name type="common">Mosquito</name>
    <dbReference type="NCBI Taxonomy" id="34691"/>
    <lineage>
        <taxon>Eukaryota</taxon>
        <taxon>Metazoa</taxon>
        <taxon>Ecdysozoa</taxon>
        <taxon>Arthropoda</taxon>
        <taxon>Hexapoda</taxon>
        <taxon>Insecta</taxon>
        <taxon>Pterygota</taxon>
        <taxon>Neoptera</taxon>
        <taxon>Endopterygota</taxon>
        <taxon>Diptera</taxon>
        <taxon>Nematocera</taxon>
        <taxon>Culicoidea</taxon>
        <taxon>Culicidae</taxon>
        <taxon>Anophelinae</taxon>
        <taxon>Anopheles</taxon>
    </lineage>
</organism>
<reference evidence="2" key="1">
    <citation type="submission" date="2020-05" db="UniProtKB">
        <authorList>
            <consortium name="EnsemblMetazoa"/>
        </authorList>
    </citation>
    <scope>IDENTIFICATION</scope>
    <source>
        <strain evidence="2">SANGQUA</strain>
    </source>
</reference>
<feature type="region of interest" description="Disordered" evidence="1">
    <location>
        <begin position="1"/>
        <end position="30"/>
    </location>
</feature>
<proteinExistence type="predicted"/>
<evidence type="ECO:0000256" key="1">
    <source>
        <dbReference type="SAM" id="MobiDB-lite"/>
    </source>
</evidence>
<evidence type="ECO:0000313" key="2">
    <source>
        <dbReference type="EnsemblMetazoa" id="AQUA014082-PA"/>
    </source>
</evidence>
<name>A0A182XQD8_ANOQN</name>
<evidence type="ECO:0000313" key="3">
    <source>
        <dbReference type="Proteomes" id="UP000076407"/>
    </source>
</evidence>
<sequence>MASHRERMWADLLPPPEFNERQKPMGGSGRSRRCRLVLCLEERYKLFKSVSSASTKRCDLLTQ</sequence>
<dbReference type="EnsemblMetazoa" id="AQUA014082-RA">
    <property type="protein sequence ID" value="AQUA014082-PA"/>
    <property type="gene ID" value="AQUA014082"/>
</dbReference>
<protein>
    <submittedName>
        <fullName evidence="2">Uncharacterized protein</fullName>
    </submittedName>
</protein>